<dbReference type="InterPro" id="IPR029058">
    <property type="entry name" value="AB_hydrolase_fold"/>
</dbReference>
<dbReference type="InterPro" id="IPR013595">
    <property type="entry name" value="Pept_S33_TAP-like_C"/>
</dbReference>
<comment type="similarity">
    <text evidence="1">Belongs to the peptidase S33 family.</text>
</comment>
<dbReference type="PANTHER" id="PTHR43248">
    <property type="entry name" value="2-SUCCINYL-6-HYDROXY-2,4-CYCLOHEXADIENE-1-CARBOXYLATE SYNTHASE"/>
    <property type="match status" value="1"/>
</dbReference>
<evidence type="ECO:0000256" key="2">
    <source>
        <dbReference type="ARBA" id="ARBA00022801"/>
    </source>
</evidence>
<dbReference type="Gene3D" id="3.40.50.1820">
    <property type="entry name" value="alpha/beta hydrolase"/>
    <property type="match status" value="1"/>
</dbReference>
<keyword evidence="6" id="KW-1185">Reference proteome</keyword>
<dbReference type="SUPFAM" id="SSF53474">
    <property type="entry name" value="alpha/beta-Hydrolases"/>
    <property type="match status" value="1"/>
</dbReference>
<dbReference type="Pfam" id="PF08386">
    <property type="entry name" value="Abhydrolase_4"/>
    <property type="match status" value="1"/>
</dbReference>
<evidence type="ECO:0000313" key="6">
    <source>
        <dbReference type="Proteomes" id="UP001253595"/>
    </source>
</evidence>
<evidence type="ECO:0000256" key="1">
    <source>
        <dbReference type="ARBA" id="ARBA00010088"/>
    </source>
</evidence>
<name>A0ABU1UVV5_9GAMM</name>
<reference evidence="5 6" key="1">
    <citation type="submission" date="2023-07" db="EMBL/GenBank/DDBJ databases">
        <title>Sorghum-associated microbial communities from plants grown in Nebraska, USA.</title>
        <authorList>
            <person name="Schachtman D."/>
        </authorList>
    </citation>
    <scope>NUCLEOTIDE SEQUENCE [LARGE SCALE GENOMIC DNA]</scope>
    <source>
        <strain evidence="5 6">BE190</strain>
    </source>
</reference>
<accession>A0ABU1UVV5</accession>
<protein>
    <submittedName>
        <fullName evidence="5">Pimeloyl-ACP methyl ester carboxylesterase</fullName>
    </submittedName>
</protein>
<dbReference type="EMBL" id="JAVDVX010000002">
    <property type="protein sequence ID" value="MDR7089312.1"/>
    <property type="molecule type" value="Genomic_DNA"/>
</dbReference>
<proteinExistence type="inferred from homology"/>
<dbReference type="InterPro" id="IPR000073">
    <property type="entry name" value="AB_hydrolase_1"/>
</dbReference>
<dbReference type="Pfam" id="PF00561">
    <property type="entry name" value="Abhydrolase_1"/>
    <property type="match status" value="1"/>
</dbReference>
<dbReference type="RefSeq" id="WP_310070249.1">
    <property type="nucleotide sequence ID" value="NZ_JAVDVX010000002.1"/>
</dbReference>
<keyword evidence="2" id="KW-0378">Hydrolase</keyword>
<gene>
    <name evidence="5" type="ORF">J2X05_001318</name>
</gene>
<comment type="caution">
    <text evidence="5">The sequence shown here is derived from an EMBL/GenBank/DDBJ whole genome shotgun (WGS) entry which is preliminary data.</text>
</comment>
<evidence type="ECO:0000259" key="3">
    <source>
        <dbReference type="Pfam" id="PF00561"/>
    </source>
</evidence>
<dbReference type="InterPro" id="IPR051601">
    <property type="entry name" value="Serine_prot/Carboxylest_S33"/>
</dbReference>
<sequence>MRFLIGLGIAIVLALSVTVVGYFYPSSETAEKPLPNSDYRFIKTACWFDADWTATITCGELQTPEQFRLAIVILHNDAEQRRADPIVYLQGGPGASARLHTDGIKSWLNWMRYSNTKRDLILIDTRGTGRSKPALVCSEYNQFNQQLLRQNIALGDELAQGYDVAAQCFASSAQANPQLDYRNFSTQKSARDVRALMAQLDYQQWNILGVSYGTRLALEIALQEQQTPQTVKLKSMVLDSVYPAGFGGVQTWPQVLDEGMQQFFKGCSAQHECIKKLNESSIGDVVSLEQHFMQALRNLQRNPISITIKRWDGEAPVNFVVNDHRFLSATFAAVYNPSDWPTIIDAINAVEEGRSDLLKPLMEPFINNSMTSDFNSLTFTAVDCADNPVLSETDYTAALVKYPLLQEYTRDQWRYQLCHSLPSDSPLEKVAPQLPTLILAGALDPITPVSWAQSVNQQWPYSQLRVREKIAHSVLGSDVCLLEHLDEFFNQPEMKFTACAKEIEN</sequence>
<feature type="domain" description="AB hydrolase-1" evidence="3">
    <location>
        <begin position="85"/>
        <end position="264"/>
    </location>
</feature>
<dbReference type="Proteomes" id="UP001253595">
    <property type="component" value="Unassembled WGS sequence"/>
</dbReference>
<evidence type="ECO:0000313" key="5">
    <source>
        <dbReference type="EMBL" id="MDR7089312.1"/>
    </source>
</evidence>
<organism evidence="5 6">
    <name type="scientific">Cellvibrio fibrivorans</name>
    <dbReference type="NCBI Taxonomy" id="126350"/>
    <lineage>
        <taxon>Bacteria</taxon>
        <taxon>Pseudomonadati</taxon>
        <taxon>Pseudomonadota</taxon>
        <taxon>Gammaproteobacteria</taxon>
        <taxon>Cellvibrionales</taxon>
        <taxon>Cellvibrionaceae</taxon>
        <taxon>Cellvibrio</taxon>
    </lineage>
</organism>
<evidence type="ECO:0000259" key="4">
    <source>
        <dbReference type="Pfam" id="PF08386"/>
    </source>
</evidence>
<feature type="domain" description="Peptidase S33 tripeptidyl aminopeptidase-like C-terminal" evidence="4">
    <location>
        <begin position="411"/>
        <end position="495"/>
    </location>
</feature>
<dbReference type="PANTHER" id="PTHR43248:SF25">
    <property type="entry name" value="AB HYDROLASE-1 DOMAIN-CONTAINING PROTEIN-RELATED"/>
    <property type="match status" value="1"/>
</dbReference>